<comment type="caution">
    <text evidence="6">The sequence shown here is derived from an EMBL/GenBank/DDBJ whole genome shotgun (WGS) entry which is preliminary data.</text>
</comment>
<keyword evidence="5" id="KW-0539">Nucleus</keyword>
<dbReference type="Gene3D" id="3.70.10.10">
    <property type="match status" value="1"/>
</dbReference>
<evidence type="ECO:0000313" key="7">
    <source>
        <dbReference type="Proteomes" id="UP000614601"/>
    </source>
</evidence>
<evidence type="ECO:0000313" key="6">
    <source>
        <dbReference type="EMBL" id="CAD5207562.1"/>
    </source>
</evidence>
<reference evidence="6" key="1">
    <citation type="submission" date="2020-09" db="EMBL/GenBank/DDBJ databases">
        <authorList>
            <person name="Kikuchi T."/>
        </authorList>
    </citation>
    <scope>NUCLEOTIDE SEQUENCE</scope>
    <source>
        <strain evidence="6">SH1</strain>
    </source>
</reference>
<protein>
    <recommendedName>
        <fullName evidence="8">Checkpoint protein</fullName>
    </recommendedName>
</protein>
<dbReference type="EMBL" id="CAJFCW020000001">
    <property type="protein sequence ID" value="CAG9086132.1"/>
    <property type="molecule type" value="Genomic_DNA"/>
</dbReference>
<comment type="subcellular location">
    <subcellularLocation>
        <location evidence="1">Nucleus</location>
    </subcellularLocation>
</comment>
<keyword evidence="4" id="KW-0234">DNA repair</keyword>
<dbReference type="GO" id="GO:0030896">
    <property type="term" value="C:checkpoint clamp complex"/>
    <property type="evidence" value="ECO:0007669"/>
    <property type="project" value="TreeGrafter"/>
</dbReference>
<proteinExistence type="inferred from homology"/>
<dbReference type="PANTHER" id="PTHR10870">
    <property type="entry name" value="CELL CYCLE CHECKPOINT PROTEIN RAD1"/>
    <property type="match status" value="1"/>
</dbReference>
<dbReference type="EMBL" id="CAJFDH010000001">
    <property type="protein sequence ID" value="CAD5207562.1"/>
    <property type="molecule type" value="Genomic_DNA"/>
</dbReference>
<name>A0A811JX06_9BILA</name>
<dbReference type="PANTHER" id="PTHR10870:SF0">
    <property type="entry name" value="CELL CYCLE CHECKPOINT PROTEIN RAD1"/>
    <property type="match status" value="1"/>
</dbReference>
<dbReference type="InterPro" id="IPR003021">
    <property type="entry name" value="Rad1_Rec1_Rad17"/>
</dbReference>
<gene>
    <name evidence="6" type="ORF">BOKJ2_LOCUS2246</name>
</gene>
<accession>A0A811JX06</accession>
<evidence type="ECO:0000256" key="3">
    <source>
        <dbReference type="ARBA" id="ARBA00022763"/>
    </source>
</evidence>
<comment type="similarity">
    <text evidence="2">Belongs to the rad1 family.</text>
</comment>
<evidence type="ECO:0000256" key="4">
    <source>
        <dbReference type="ARBA" id="ARBA00023204"/>
    </source>
</evidence>
<evidence type="ECO:0000256" key="2">
    <source>
        <dbReference type="ARBA" id="ARBA00010991"/>
    </source>
</evidence>
<evidence type="ECO:0008006" key="8">
    <source>
        <dbReference type="Google" id="ProtNLM"/>
    </source>
</evidence>
<keyword evidence="7" id="KW-1185">Reference proteome</keyword>
<evidence type="ECO:0000256" key="1">
    <source>
        <dbReference type="ARBA" id="ARBA00004123"/>
    </source>
</evidence>
<organism evidence="6 7">
    <name type="scientific">Bursaphelenchus okinawaensis</name>
    <dbReference type="NCBI Taxonomy" id="465554"/>
    <lineage>
        <taxon>Eukaryota</taxon>
        <taxon>Metazoa</taxon>
        <taxon>Ecdysozoa</taxon>
        <taxon>Nematoda</taxon>
        <taxon>Chromadorea</taxon>
        <taxon>Rhabditida</taxon>
        <taxon>Tylenchina</taxon>
        <taxon>Tylenchomorpha</taxon>
        <taxon>Aphelenchoidea</taxon>
        <taxon>Aphelenchoididae</taxon>
        <taxon>Bursaphelenchus</taxon>
    </lineage>
</organism>
<dbReference type="GO" id="GO:0006281">
    <property type="term" value="P:DNA repair"/>
    <property type="evidence" value="ECO:0007669"/>
    <property type="project" value="UniProtKB-KW"/>
</dbReference>
<evidence type="ECO:0000256" key="5">
    <source>
        <dbReference type="ARBA" id="ARBA00023242"/>
    </source>
</evidence>
<dbReference type="Proteomes" id="UP000614601">
    <property type="component" value="Unassembled WGS sequence"/>
</dbReference>
<dbReference type="Pfam" id="PF02144">
    <property type="entry name" value="Rad1"/>
    <property type="match status" value="1"/>
</dbReference>
<keyword evidence="3" id="KW-0227">DNA damage</keyword>
<sequence length="340" mass="39080">MTDSSEFDSQASTSTVVTLVKHGAGDVPAFLRSVNFGEYFVLIFTSDGIRVVSDDGIDEQGNFYFLADFFDTYVVKGTDVRIRVNSKKFINCHNYFGQKANFDLRWELETVNGQLKVMLRRDNEIGKLSVATYDLVQLQDTKEIESNDAIVHIEFREAGFLREIIKELDNTATMVEFDFRDDRMIIVSKSRVVQKTQVRFSEKNSDKVTMIKVAEGGVKVFYRIDQIRHLLPLLKITTRVSVLINEDGVLTLQGRQDTCASVVYLQFFINRFIPDIDDEDEDEHRAMRREMYAEAIKEEQESGEVLVRPVNQRLALNHTENPLMDPAIRQALDFVVGHRL</sequence>
<dbReference type="OrthoDB" id="337581at2759"/>
<dbReference type="AlphaFoldDB" id="A0A811JX06"/>
<dbReference type="GO" id="GO:0000077">
    <property type="term" value="P:DNA damage checkpoint signaling"/>
    <property type="evidence" value="ECO:0007669"/>
    <property type="project" value="InterPro"/>
</dbReference>
<dbReference type="Proteomes" id="UP000783686">
    <property type="component" value="Unassembled WGS sequence"/>
</dbReference>